<gene>
    <name evidence="2" type="primary">NaCP60E</name>
    <name evidence="2" type="ORF">SNAT2548_LOCUS3413</name>
</gene>
<name>A0A812IB10_9DINO</name>
<organism evidence="2 3">
    <name type="scientific">Symbiodinium natans</name>
    <dbReference type="NCBI Taxonomy" id="878477"/>
    <lineage>
        <taxon>Eukaryota</taxon>
        <taxon>Sar</taxon>
        <taxon>Alveolata</taxon>
        <taxon>Dinophyceae</taxon>
        <taxon>Suessiales</taxon>
        <taxon>Symbiodiniaceae</taxon>
        <taxon>Symbiodinium</taxon>
    </lineage>
</organism>
<protein>
    <submittedName>
        <fullName evidence="2">NaCP60E protein</fullName>
    </submittedName>
</protein>
<feature type="chain" id="PRO_5032442688" evidence="1">
    <location>
        <begin position="40"/>
        <end position="506"/>
    </location>
</feature>
<sequence length="506" mass="52901">MNAGAASWLLSHLGGAVSLLAMMAKWLLLCSLNVLSARADHHCTKGRLFISDKNEAKLHVLDLDDMSTSATFNVPIPGARLLATDTDMATVLCVDRGTDQKGSVHFFNPGISQDDHGDHVDVVKSTPAAYDFNVTGWKPTHLTYSAGYMSVFMDGVWSPNPDDEMQNSSAVFVKESSLSTTPSLLEVPVEGAHHGVAYALSDDHFVVSVTTTPRLTRVSGASSLPDHFVVTGRSGEVLTELGNASSPSCPAFHGAAYVGNTLVTGCAGSWFRMTFTGQAAEPATWEKVAFPSPPDATGVAFRSGTVRKNKVAGLFVADLSPLDRSPTPRYVASMSATGSVAAGNLMKTTRYPNDNDACHWQVDLASDAAGTHVAVLSKDGNLSVAEVSANAAGTPVVAPVFESAIDCGDTAMVAGHGVMYIIVAGDTPRLLTVSLAEVLAGHAEHAVSTQALAFTPSTQAALALPPSVACASPAHDHDHGSEETSGTTSMLTSLWPLLLAASLWSR</sequence>
<keyword evidence="3" id="KW-1185">Reference proteome</keyword>
<keyword evidence="1" id="KW-0732">Signal</keyword>
<dbReference type="OrthoDB" id="428510at2759"/>
<evidence type="ECO:0000256" key="1">
    <source>
        <dbReference type="SAM" id="SignalP"/>
    </source>
</evidence>
<evidence type="ECO:0000313" key="2">
    <source>
        <dbReference type="EMBL" id="CAE7028475.1"/>
    </source>
</evidence>
<reference evidence="2" key="1">
    <citation type="submission" date="2021-02" db="EMBL/GenBank/DDBJ databases">
        <authorList>
            <person name="Dougan E. K."/>
            <person name="Rhodes N."/>
            <person name="Thang M."/>
            <person name="Chan C."/>
        </authorList>
    </citation>
    <scope>NUCLEOTIDE SEQUENCE</scope>
</reference>
<comment type="caution">
    <text evidence="2">The sequence shown here is derived from an EMBL/GenBank/DDBJ whole genome shotgun (WGS) entry which is preliminary data.</text>
</comment>
<dbReference type="EMBL" id="CAJNDS010000208">
    <property type="protein sequence ID" value="CAE7028475.1"/>
    <property type="molecule type" value="Genomic_DNA"/>
</dbReference>
<dbReference type="Proteomes" id="UP000604046">
    <property type="component" value="Unassembled WGS sequence"/>
</dbReference>
<evidence type="ECO:0000313" key="3">
    <source>
        <dbReference type="Proteomes" id="UP000604046"/>
    </source>
</evidence>
<dbReference type="AlphaFoldDB" id="A0A812IB10"/>
<proteinExistence type="predicted"/>
<accession>A0A812IB10</accession>
<feature type="signal peptide" evidence="1">
    <location>
        <begin position="1"/>
        <end position="39"/>
    </location>
</feature>